<evidence type="ECO:0000313" key="2">
    <source>
        <dbReference type="Proteomes" id="UP000002630"/>
    </source>
</evidence>
<sequence>MAATRGNVFSCSSSSQHRIEALKLLEWAEPIRCVCYRNISDVALRGVLSDDSLRQVEMKLTLEQHGLVVEYGSRGGGLVSPKKALHLATGVDHFLVAHRQGDNFTCNEKVIPQKFDGMLRTSEGKHDPNTAAASVTTAVPYLGAKKRFSDDIAVWVIQRLTSYETPWRR</sequence>
<dbReference type="EMBL" id="FN649760">
    <property type="protein sequence ID" value="CBJ34140.1"/>
    <property type="molecule type" value="Genomic_DNA"/>
</dbReference>
<reference evidence="1 2" key="1">
    <citation type="journal article" date="2010" name="Nature">
        <title>The Ectocarpus genome and the independent evolution of multicellularity in brown algae.</title>
        <authorList>
            <person name="Cock J.M."/>
            <person name="Sterck L."/>
            <person name="Rouze P."/>
            <person name="Scornet D."/>
            <person name="Allen A.E."/>
            <person name="Amoutzias G."/>
            <person name="Anthouard V."/>
            <person name="Artiguenave F."/>
            <person name="Aury J.M."/>
            <person name="Badger J.H."/>
            <person name="Beszteri B."/>
            <person name="Billiau K."/>
            <person name="Bonnet E."/>
            <person name="Bothwell J.H."/>
            <person name="Bowler C."/>
            <person name="Boyen C."/>
            <person name="Brownlee C."/>
            <person name="Carrano C.J."/>
            <person name="Charrier B."/>
            <person name="Cho G.Y."/>
            <person name="Coelho S.M."/>
            <person name="Collen J."/>
            <person name="Corre E."/>
            <person name="Da Silva C."/>
            <person name="Delage L."/>
            <person name="Delaroque N."/>
            <person name="Dittami S.M."/>
            <person name="Doulbeau S."/>
            <person name="Elias M."/>
            <person name="Farnham G."/>
            <person name="Gachon C.M."/>
            <person name="Gschloessl B."/>
            <person name="Heesch S."/>
            <person name="Jabbari K."/>
            <person name="Jubin C."/>
            <person name="Kawai H."/>
            <person name="Kimura K."/>
            <person name="Kloareg B."/>
            <person name="Kupper F.C."/>
            <person name="Lang D."/>
            <person name="Le Bail A."/>
            <person name="Leblanc C."/>
            <person name="Lerouge P."/>
            <person name="Lohr M."/>
            <person name="Lopez P.J."/>
            <person name="Martens C."/>
            <person name="Maumus F."/>
            <person name="Michel G."/>
            <person name="Miranda-Saavedra D."/>
            <person name="Morales J."/>
            <person name="Moreau H."/>
            <person name="Motomura T."/>
            <person name="Nagasato C."/>
            <person name="Napoli C.A."/>
            <person name="Nelson D.R."/>
            <person name="Nyvall-Collen P."/>
            <person name="Peters A.F."/>
            <person name="Pommier C."/>
            <person name="Potin P."/>
            <person name="Poulain J."/>
            <person name="Quesneville H."/>
            <person name="Read B."/>
            <person name="Rensing S.A."/>
            <person name="Ritter A."/>
            <person name="Rousvoal S."/>
            <person name="Samanta M."/>
            <person name="Samson G."/>
            <person name="Schroeder D.C."/>
            <person name="Segurens B."/>
            <person name="Strittmatter M."/>
            <person name="Tonon T."/>
            <person name="Tregear J.W."/>
            <person name="Valentin K."/>
            <person name="von Dassow P."/>
            <person name="Yamagishi T."/>
            <person name="Van de Peer Y."/>
            <person name="Wincker P."/>
        </authorList>
    </citation>
    <scope>NUCLEOTIDE SEQUENCE [LARGE SCALE GENOMIC DNA]</scope>
    <source>
        <strain evidence="2">Ec32 / CCAP1310/4</strain>
    </source>
</reference>
<dbReference type="Proteomes" id="UP000002630">
    <property type="component" value="Unassembled WGS sequence"/>
</dbReference>
<protein>
    <submittedName>
        <fullName evidence="1">Uncharacterized protein</fullName>
    </submittedName>
</protein>
<keyword evidence="2" id="KW-1185">Reference proteome</keyword>
<name>D7FHU2_ECTSI</name>
<dbReference type="AlphaFoldDB" id="D7FHU2"/>
<evidence type="ECO:0000313" key="1">
    <source>
        <dbReference type="EMBL" id="CBJ34140.1"/>
    </source>
</evidence>
<dbReference type="OrthoDB" id="10384330at2759"/>
<organism evidence="1 2">
    <name type="scientific">Ectocarpus siliculosus</name>
    <name type="common">Brown alga</name>
    <name type="synonym">Conferva siliculosa</name>
    <dbReference type="NCBI Taxonomy" id="2880"/>
    <lineage>
        <taxon>Eukaryota</taxon>
        <taxon>Sar</taxon>
        <taxon>Stramenopiles</taxon>
        <taxon>Ochrophyta</taxon>
        <taxon>PX clade</taxon>
        <taxon>Phaeophyceae</taxon>
        <taxon>Ectocarpales</taxon>
        <taxon>Ectocarpaceae</taxon>
        <taxon>Ectocarpus</taxon>
    </lineage>
</organism>
<accession>D7FHU2</accession>
<gene>
    <name evidence="1" type="ORF">Esi_1100_0002</name>
</gene>
<proteinExistence type="predicted"/>
<dbReference type="InParanoid" id="D7FHU2"/>